<dbReference type="InterPro" id="IPR011527">
    <property type="entry name" value="ABC1_TM_dom"/>
</dbReference>
<evidence type="ECO:0000259" key="10">
    <source>
        <dbReference type="PROSITE" id="PS50893"/>
    </source>
</evidence>
<feature type="domain" description="ABC transporter" evidence="10">
    <location>
        <begin position="1013"/>
        <end position="1217"/>
    </location>
</feature>
<evidence type="ECO:0000313" key="12">
    <source>
        <dbReference type="Proteomes" id="UP000695022"/>
    </source>
</evidence>
<dbReference type="InterPro" id="IPR003593">
    <property type="entry name" value="AAA+_ATPase"/>
</dbReference>
<evidence type="ECO:0000256" key="6">
    <source>
        <dbReference type="ARBA" id="ARBA00022840"/>
    </source>
</evidence>
<feature type="transmembrane region" description="Helical" evidence="9">
    <location>
        <begin position="82"/>
        <end position="103"/>
    </location>
</feature>
<dbReference type="PANTHER" id="PTHR24223:SF443">
    <property type="entry name" value="MULTIDRUG-RESISTANCE LIKE PROTEIN 1, ISOFORM I"/>
    <property type="match status" value="1"/>
</dbReference>
<dbReference type="InterPro" id="IPR050173">
    <property type="entry name" value="ABC_transporter_C-like"/>
</dbReference>
<keyword evidence="8 9" id="KW-0472">Membrane</keyword>
<reference evidence="13" key="1">
    <citation type="submission" date="2025-08" db="UniProtKB">
        <authorList>
            <consortium name="RefSeq"/>
        </authorList>
    </citation>
    <scope>IDENTIFICATION</scope>
</reference>
<feature type="domain" description="ABC transmembrane type-1" evidence="11">
    <location>
        <begin position="185"/>
        <end position="467"/>
    </location>
</feature>
<evidence type="ECO:0000256" key="8">
    <source>
        <dbReference type="ARBA" id="ARBA00023136"/>
    </source>
</evidence>
<feature type="domain" description="ABC transporter" evidence="10">
    <location>
        <begin position="499"/>
        <end position="811"/>
    </location>
</feature>
<dbReference type="Gene3D" id="1.20.1560.10">
    <property type="entry name" value="ABC transporter type 1, transmembrane domain"/>
    <property type="match status" value="3"/>
</dbReference>
<comment type="subcellular location">
    <subcellularLocation>
        <location evidence="1">Vacuole membrane</location>
        <topology evidence="1">Multi-pass membrane protein</topology>
    </subcellularLocation>
</comment>
<keyword evidence="5" id="KW-0547">Nucleotide-binding</keyword>
<dbReference type="SUPFAM" id="SSF52540">
    <property type="entry name" value="P-loop containing nucleoside triphosphate hydrolases"/>
    <property type="match status" value="2"/>
</dbReference>
<evidence type="ECO:0000256" key="4">
    <source>
        <dbReference type="ARBA" id="ARBA00022737"/>
    </source>
</evidence>
<evidence type="ECO:0000259" key="11">
    <source>
        <dbReference type="PROSITE" id="PS50929"/>
    </source>
</evidence>
<feature type="transmembrane region" description="Helical" evidence="9">
    <location>
        <begin position="21"/>
        <end position="39"/>
    </location>
</feature>
<sequence length="1217" mass="135309">MLRYSKKPTLKHSWLSISKMVVALLLFVTMFVEFGYSLYQWVHDQENSSHVFVVTPCILAASVFYTLVIVQVERAKGIRSTGLLFTFWMLLLLCAVVTMQTKIRLAVDQGSIDDIFRFATFSVWTALVLVAFLLSCFSDPAESSFTSFEGEATIRAEIEMGLTPSKQVQPSLVVAMAKTFGVTFAAGSFFKLLNDLLTFVSPQILKRLIGFTSDPAEPTWRGYMYAGIMFAAALLQTVILHQYFHRCFLVGMRIRSAVIAIVYKKALLMSNAARRTSTVGEIVNLMSVDAQRLMDLTTYLNMMWSAPLQIALSLYFLWAELGPSVLAGLAVMILMIPVNAYIAARTRTLQVKQMREKDSRIKLMNEVLNGMRVLKLYAWEPPFQEKLLEIRERELVVLRSTNYLNAVSSFTWACAPFLVALFSFMAYVLSDPTHVLTADKAFVSLSLFNILKFPLSMLPMVISYTVQAHVSMQRLRRYLVTEDLDPDAVTYDAGAAIPISVDNGTFSWDASGEPTLANINLRVPQGSVVAIVGQVGAGKSSLVSALLGEMEKRIGKVVVSGSVAYVPQQAWIQVSGWLAIRLELVGNFLVLFAALFAVIYRENASISAGLVGLSISYALSITQTLNWTVRQTSELETNVVAVERIKEYSETPCEAAWESGDEPGLTTPPSQWPAEGAVVFQDYGMRYREGLPLVLNGLNCSIAGEEKGINLSGGQKQRVSLARAVYNDADIYLFDDPLSAVDAHVGKHMFDQVIGPQGILAKKTRILVTHGISYLPQVDQIVVMNGGRMSEIGSYRELLSNNGAFAEFLRNYLTDPQNEDNISESEDAAIVDDILAEVAPGFDRSLSRMSSDGGGHTSPSECERILRRFKSRSDTVEARPLDRAQSHTDRDRLIQEESMQTGKVDWLVYTAYLRALTIFFRFYVATSRQLKRLESVSRSPIYTHFTETLQGASTIRAYRVQQRFIGENESRIDENAICYFPSIVSNRSWNLLPESLLTSPTSQQFTGSLWQNIESGSFVVMPPRGSETHLRLGNYNSSQQPIAIGIVGRTGAGKSSITLSLFRIIEPADGAILIDGRNIAQMGLHELRSKLTIIPQDPVLFSGDLRMNLDPFGWYADDAIWRALDHAHLKTFVRSLPDGLGHEVSEGGENLSVGQRQLVCLARALLRKTKVLILDEATAAVDLETDDLIQETIRREFADCTVLTIAHRLNTIMDSSR</sequence>
<dbReference type="InterPro" id="IPR027417">
    <property type="entry name" value="P-loop_NTPase"/>
</dbReference>
<dbReference type="PROSITE" id="PS50929">
    <property type="entry name" value="ABC_TM1F"/>
    <property type="match status" value="2"/>
</dbReference>
<feature type="transmembrane region" description="Helical" evidence="9">
    <location>
        <begin position="299"/>
        <end position="318"/>
    </location>
</feature>
<dbReference type="GeneID" id="106814026"/>
<feature type="transmembrane region" description="Helical" evidence="9">
    <location>
        <begin position="578"/>
        <end position="600"/>
    </location>
</feature>
<feature type="transmembrane region" description="Helical" evidence="9">
    <location>
        <begin position="403"/>
        <end position="429"/>
    </location>
</feature>
<evidence type="ECO:0000313" key="13">
    <source>
        <dbReference type="RefSeq" id="XP_014673768.1"/>
    </source>
</evidence>
<dbReference type="SUPFAM" id="SSF90123">
    <property type="entry name" value="ABC transporter transmembrane region"/>
    <property type="match status" value="3"/>
</dbReference>
<feature type="transmembrane region" description="Helical" evidence="9">
    <location>
        <begin position="441"/>
        <end position="466"/>
    </location>
</feature>
<evidence type="ECO:0000256" key="7">
    <source>
        <dbReference type="ARBA" id="ARBA00022989"/>
    </source>
</evidence>
<feature type="domain" description="ABC transmembrane type-1" evidence="11">
    <location>
        <begin position="915"/>
        <end position="980"/>
    </location>
</feature>
<dbReference type="CDD" id="cd03244">
    <property type="entry name" value="ABCC_MRP_domain2"/>
    <property type="match status" value="1"/>
</dbReference>
<evidence type="ECO:0000256" key="1">
    <source>
        <dbReference type="ARBA" id="ARBA00004128"/>
    </source>
</evidence>
<dbReference type="InterPro" id="IPR003439">
    <property type="entry name" value="ABC_transporter-like_ATP-bd"/>
</dbReference>
<feature type="transmembrane region" description="Helical" evidence="9">
    <location>
        <begin position="51"/>
        <end position="70"/>
    </location>
</feature>
<feature type="transmembrane region" description="Helical" evidence="9">
    <location>
        <begin position="115"/>
        <end position="137"/>
    </location>
</feature>
<gene>
    <name evidence="13" type="primary">LOC106814026</name>
</gene>
<evidence type="ECO:0000256" key="9">
    <source>
        <dbReference type="SAM" id="Phobius"/>
    </source>
</evidence>
<keyword evidence="2" id="KW-0813">Transport</keyword>
<dbReference type="PROSITE" id="PS00211">
    <property type="entry name" value="ABC_TRANSPORTER_1"/>
    <property type="match status" value="2"/>
</dbReference>
<keyword evidence="6" id="KW-0067">ATP-binding</keyword>
<keyword evidence="12" id="KW-1185">Reference proteome</keyword>
<evidence type="ECO:0000256" key="2">
    <source>
        <dbReference type="ARBA" id="ARBA00022448"/>
    </source>
</evidence>
<feature type="transmembrane region" description="Helical" evidence="9">
    <location>
        <begin position="324"/>
        <end position="344"/>
    </location>
</feature>
<feature type="transmembrane region" description="Helical" evidence="9">
    <location>
        <begin position="172"/>
        <end position="193"/>
    </location>
</feature>
<dbReference type="PROSITE" id="PS50893">
    <property type="entry name" value="ABC_TRANSPORTER_2"/>
    <property type="match status" value="2"/>
</dbReference>
<protein>
    <submittedName>
        <fullName evidence="13">Multidrug resistance-associated protein 1-like</fullName>
    </submittedName>
</protein>
<name>A0ABM1ENJ7_PRICU</name>
<keyword evidence="7 9" id="KW-1133">Transmembrane helix</keyword>
<keyword evidence="3 9" id="KW-0812">Transmembrane</keyword>
<feature type="transmembrane region" description="Helical" evidence="9">
    <location>
        <begin position="223"/>
        <end position="244"/>
    </location>
</feature>
<dbReference type="InterPro" id="IPR036640">
    <property type="entry name" value="ABC1_TM_sf"/>
</dbReference>
<dbReference type="Pfam" id="PF00664">
    <property type="entry name" value="ABC_membrane"/>
    <property type="match status" value="2"/>
</dbReference>
<evidence type="ECO:0000256" key="3">
    <source>
        <dbReference type="ARBA" id="ARBA00022692"/>
    </source>
</evidence>
<dbReference type="RefSeq" id="XP_014673768.1">
    <property type="nucleotide sequence ID" value="XM_014818282.1"/>
</dbReference>
<organism evidence="12 13">
    <name type="scientific">Priapulus caudatus</name>
    <name type="common">Priapulid worm</name>
    <dbReference type="NCBI Taxonomy" id="37621"/>
    <lineage>
        <taxon>Eukaryota</taxon>
        <taxon>Metazoa</taxon>
        <taxon>Ecdysozoa</taxon>
        <taxon>Scalidophora</taxon>
        <taxon>Priapulida</taxon>
        <taxon>Priapulimorpha</taxon>
        <taxon>Priapulimorphida</taxon>
        <taxon>Priapulidae</taxon>
        <taxon>Priapulus</taxon>
    </lineage>
</organism>
<dbReference type="Pfam" id="PF00005">
    <property type="entry name" value="ABC_tran"/>
    <property type="match status" value="3"/>
</dbReference>
<dbReference type="Proteomes" id="UP000695022">
    <property type="component" value="Unplaced"/>
</dbReference>
<evidence type="ECO:0000256" key="5">
    <source>
        <dbReference type="ARBA" id="ARBA00022741"/>
    </source>
</evidence>
<accession>A0ABM1ENJ7</accession>
<dbReference type="InterPro" id="IPR017871">
    <property type="entry name" value="ABC_transporter-like_CS"/>
</dbReference>
<dbReference type="SMART" id="SM00382">
    <property type="entry name" value="AAA"/>
    <property type="match status" value="2"/>
</dbReference>
<keyword evidence="4" id="KW-0677">Repeat</keyword>
<dbReference type="Gene3D" id="3.40.50.300">
    <property type="entry name" value="P-loop containing nucleotide triphosphate hydrolases"/>
    <property type="match status" value="2"/>
</dbReference>
<dbReference type="PANTHER" id="PTHR24223">
    <property type="entry name" value="ATP-BINDING CASSETTE SUB-FAMILY C"/>
    <property type="match status" value="1"/>
</dbReference>
<dbReference type="CDD" id="cd18595">
    <property type="entry name" value="ABC_6TM_MRP1_2_3_6_D1_like"/>
    <property type="match status" value="1"/>
</dbReference>
<proteinExistence type="predicted"/>